<dbReference type="AlphaFoldDB" id="A0A5A7RG20"/>
<evidence type="ECO:0000313" key="3">
    <source>
        <dbReference type="Proteomes" id="UP000325081"/>
    </source>
</evidence>
<sequence length="154" mass="17367">MGLWQRDFRCDSISTVLARLYSVEGLLVYSHGGCCLADIHLSSHFALFSMSESSNRKSLGKNSYKIKCTCCEKAKGNDFSRTNAASFLAFKIASSSSSVRGQSLQSSVTQLPSLDCQYHKLHHKSQSKKLNSLLSNSIKEEEEEEEEERRYFYS</sequence>
<dbReference type="GO" id="GO:0004497">
    <property type="term" value="F:monooxygenase activity"/>
    <property type="evidence" value="ECO:0007669"/>
    <property type="project" value="UniProtKB-KW"/>
</dbReference>
<dbReference type="Proteomes" id="UP000325081">
    <property type="component" value="Unassembled WGS sequence"/>
</dbReference>
<evidence type="ECO:0000313" key="2">
    <source>
        <dbReference type="EMBL" id="GER56142.1"/>
    </source>
</evidence>
<name>A0A5A7RG20_STRAF</name>
<dbReference type="EMBL" id="BKCP01012514">
    <property type="protein sequence ID" value="GER56142.1"/>
    <property type="molecule type" value="Genomic_DNA"/>
</dbReference>
<organism evidence="2 3">
    <name type="scientific">Striga asiatica</name>
    <name type="common">Asiatic witchweed</name>
    <name type="synonym">Buchnera asiatica</name>
    <dbReference type="NCBI Taxonomy" id="4170"/>
    <lineage>
        <taxon>Eukaryota</taxon>
        <taxon>Viridiplantae</taxon>
        <taxon>Streptophyta</taxon>
        <taxon>Embryophyta</taxon>
        <taxon>Tracheophyta</taxon>
        <taxon>Spermatophyta</taxon>
        <taxon>Magnoliopsida</taxon>
        <taxon>eudicotyledons</taxon>
        <taxon>Gunneridae</taxon>
        <taxon>Pentapetalae</taxon>
        <taxon>asterids</taxon>
        <taxon>lamiids</taxon>
        <taxon>Lamiales</taxon>
        <taxon>Orobanchaceae</taxon>
        <taxon>Buchnereae</taxon>
        <taxon>Striga</taxon>
    </lineage>
</organism>
<keyword evidence="2" id="KW-0560">Oxidoreductase</keyword>
<keyword evidence="3" id="KW-1185">Reference proteome</keyword>
<reference evidence="3" key="1">
    <citation type="journal article" date="2019" name="Curr. Biol.">
        <title>Genome Sequence of Striga asiatica Provides Insight into the Evolution of Plant Parasitism.</title>
        <authorList>
            <person name="Yoshida S."/>
            <person name="Kim S."/>
            <person name="Wafula E.K."/>
            <person name="Tanskanen J."/>
            <person name="Kim Y.M."/>
            <person name="Honaas L."/>
            <person name="Yang Z."/>
            <person name="Spallek T."/>
            <person name="Conn C.E."/>
            <person name="Ichihashi Y."/>
            <person name="Cheong K."/>
            <person name="Cui S."/>
            <person name="Der J.P."/>
            <person name="Gundlach H."/>
            <person name="Jiao Y."/>
            <person name="Hori C."/>
            <person name="Ishida J.K."/>
            <person name="Kasahara H."/>
            <person name="Kiba T."/>
            <person name="Kim M.S."/>
            <person name="Koo N."/>
            <person name="Laohavisit A."/>
            <person name="Lee Y.H."/>
            <person name="Lumba S."/>
            <person name="McCourt P."/>
            <person name="Mortimer J.C."/>
            <person name="Mutuku J.M."/>
            <person name="Nomura T."/>
            <person name="Sasaki-Sekimoto Y."/>
            <person name="Seto Y."/>
            <person name="Wang Y."/>
            <person name="Wakatake T."/>
            <person name="Sakakibara H."/>
            <person name="Demura T."/>
            <person name="Yamaguchi S."/>
            <person name="Yoneyama K."/>
            <person name="Manabe R.I."/>
            <person name="Nelson D.C."/>
            <person name="Schulman A.H."/>
            <person name="Timko M.P."/>
            <person name="dePamphilis C.W."/>
            <person name="Choi D."/>
            <person name="Shirasu K."/>
        </authorList>
    </citation>
    <scope>NUCLEOTIDE SEQUENCE [LARGE SCALE GENOMIC DNA]</scope>
    <source>
        <strain evidence="3">cv. UVA1</strain>
    </source>
</reference>
<accession>A0A5A7RG20</accession>
<proteinExistence type="predicted"/>
<keyword evidence="2" id="KW-0503">Monooxygenase</keyword>
<evidence type="ECO:0000256" key="1">
    <source>
        <dbReference type="SAM" id="MobiDB-lite"/>
    </source>
</evidence>
<gene>
    <name evidence="2" type="ORF">STAS_33863</name>
</gene>
<feature type="region of interest" description="Disordered" evidence="1">
    <location>
        <begin position="132"/>
        <end position="154"/>
    </location>
</feature>
<comment type="caution">
    <text evidence="2">The sequence shown here is derived from an EMBL/GenBank/DDBJ whole genome shotgun (WGS) entry which is preliminary data.</text>
</comment>
<protein>
    <submittedName>
        <fullName evidence="2">4-hydroxybenzoate 3-monooxygenase</fullName>
    </submittedName>
</protein>